<organism evidence="3 4">
    <name type="scientific">Duganella alba</name>
    <dbReference type="NCBI Taxonomy" id="2666081"/>
    <lineage>
        <taxon>Bacteria</taxon>
        <taxon>Pseudomonadati</taxon>
        <taxon>Pseudomonadota</taxon>
        <taxon>Betaproteobacteria</taxon>
        <taxon>Burkholderiales</taxon>
        <taxon>Oxalobacteraceae</taxon>
        <taxon>Telluria group</taxon>
        <taxon>Duganella</taxon>
    </lineage>
</organism>
<comment type="pathway">
    <text evidence="1">Porphyrin-containing compound metabolism; protoporphyrin-IX biosynthesis; protoporphyrin-IX from protoporphyrinogen-IX: step 1/1.</text>
</comment>
<comment type="caution">
    <text evidence="3">The sequence shown here is derived from an EMBL/GenBank/DDBJ whole genome shotgun (WGS) entry which is preliminary data.</text>
</comment>
<keyword evidence="2" id="KW-0812">Transmembrane</keyword>
<reference evidence="3 4" key="1">
    <citation type="submission" date="2019-11" db="EMBL/GenBank/DDBJ databases">
        <title>Novel species isolated from a subtropical stream in China.</title>
        <authorList>
            <person name="Lu H."/>
        </authorList>
    </citation>
    <scope>NUCLEOTIDE SEQUENCE [LARGE SCALE GENOMIC DNA]</scope>
    <source>
        <strain evidence="3 4">FT25W</strain>
    </source>
</reference>
<dbReference type="AlphaFoldDB" id="A0A6L5QQ96"/>
<keyword evidence="1" id="KW-0479">Metal-binding</keyword>
<dbReference type="Pfam" id="PF03653">
    <property type="entry name" value="UPF0093"/>
    <property type="match status" value="1"/>
</dbReference>
<dbReference type="GO" id="GO:0005886">
    <property type="term" value="C:plasma membrane"/>
    <property type="evidence" value="ECO:0007669"/>
    <property type="project" value="UniProtKB-UniRule"/>
</dbReference>
<dbReference type="EC" id="1.3.99.-" evidence="1"/>
<evidence type="ECO:0000313" key="4">
    <source>
        <dbReference type="Proteomes" id="UP000481037"/>
    </source>
</evidence>
<dbReference type="RefSeq" id="WP_154370538.1">
    <property type="nucleotide sequence ID" value="NZ_WKJM01000054.1"/>
</dbReference>
<dbReference type="EMBL" id="WKJM01000054">
    <property type="protein sequence ID" value="MRX11867.1"/>
    <property type="molecule type" value="Genomic_DNA"/>
</dbReference>
<evidence type="ECO:0000256" key="2">
    <source>
        <dbReference type="SAM" id="Phobius"/>
    </source>
</evidence>
<keyword evidence="1" id="KW-0408">Iron</keyword>
<dbReference type="UniPathway" id="UPA00251">
    <property type="reaction ID" value="UER00324"/>
</dbReference>
<comment type="function">
    <text evidence="1">Catalyzes the oxidation of protoporphyrinogen IX to protoporphyrin IX.</text>
</comment>
<evidence type="ECO:0000256" key="1">
    <source>
        <dbReference type="PIRNR" id="PIRNR004638"/>
    </source>
</evidence>
<feature type="transmembrane region" description="Helical" evidence="2">
    <location>
        <begin position="53"/>
        <end position="71"/>
    </location>
</feature>
<keyword evidence="4" id="KW-1185">Reference proteome</keyword>
<keyword evidence="1" id="KW-0349">Heme</keyword>
<feature type="transmembrane region" description="Helical" evidence="2">
    <location>
        <begin position="117"/>
        <end position="135"/>
    </location>
</feature>
<gene>
    <name evidence="3" type="ORF">GJ697_28960</name>
</gene>
<dbReference type="GO" id="GO:0006782">
    <property type="term" value="P:protoporphyrinogen IX biosynthetic process"/>
    <property type="evidence" value="ECO:0007669"/>
    <property type="project" value="UniProtKB-UniRule"/>
</dbReference>
<comment type="catalytic activity">
    <reaction evidence="1">
        <text>protoporphyrinogen IX + 3 A = protoporphyrin IX + 3 AH2</text>
        <dbReference type="Rhea" id="RHEA:62000"/>
        <dbReference type="ChEBI" id="CHEBI:13193"/>
        <dbReference type="ChEBI" id="CHEBI:17499"/>
        <dbReference type="ChEBI" id="CHEBI:57306"/>
        <dbReference type="ChEBI" id="CHEBI:57307"/>
    </reaction>
</comment>
<dbReference type="PIRSF" id="PIRSF004638">
    <property type="entry name" value="UCP004638"/>
    <property type="match status" value="1"/>
</dbReference>
<keyword evidence="2" id="KW-1133">Transmembrane helix</keyword>
<protein>
    <recommendedName>
        <fullName evidence="1">Protoporphyrinogen IX oxidase</fullName>
        <ecNumber evidence="1">1.3.99.-</ecNumber>
    </recommendedName>
</protein>
<sequence length="140" mass="14776">MGYLLLKALHLTAVFTWIGGMLAAAVVLGAGAPQRCAIPAGVFDHLRTWDRRVTTPAMLLAWIIGLALALLGHWFPQGWLIAKLAFVLLLSGLHGVLAGQLRRLASEPAAPVRPMPGHAAAVVLATAIIAVIVVVKPHGY</sequence>
<proteinExistence type="inferred from homology"/>
<name>A0A6L5QQ96_9BURK</name>
<dbReference type="GO" id="GO:0070818">
    <property type="term" value="F:protoporphyrinogen oxidase activity"/>
    <property type="evidence" value="ECO:0007669"/>
    <property type="project" value="UniProtKB-UniRule"/>
</dbReference>
<keyword evidence="1 2" id="KW-0472">Membrane</keyword>
<accession>A0A6L5QQ96</accession>
<dbReference type="Proteomes" id="UP000481037">
    <property type="component" value="Unassembled WGS sequence"/>
</dbReference>
<dbReference type="GO" id="GO:0046872">
    <property type="term" value="F:metal ion binding"/>
    <property type="evidence" value="ECO:0007669"/>
    <property type="project" value="UniProtKB-UniRule"/>
</dbReference>
<feature type="transmembrane region" description="Helical" evidence="2">
    <location>
        <begin position="78"/>
        <end position="97"/>
    </location>
</feature>
<comment type="cofactor">
    <cofactor evidence="1">
        <name>heme b</name>
        <dbReference type="ChEBI" id="CHEBI:60344"/>
    </cofactor>
    <text evidence="1">Binds 1 heme b (iron(II)-protoporphyrin IX) group per subunit.</text>
</comment>
<comment type="similarity">
    <text evidence="1">Belongs to the HemJ family.</text>
</comment>
<dbReference type="InterPro" id="IPR005265">
    <property type="entry name" value="HemJ-like"/>
</dbReference>
<evidence type="ECO:0000313" key="3">
    <source>
        <dbReference type="EMBL" id="MRX11867.1"/>
    </source>
</evidence>
<keyword evidence="1" id="KW-1003">Cell membrane</keyword>